<evidence type="ECO:0000313" key="6">
    <source>
        <dbReference type="Proteomes" id="UP001195724"/>
    </source>
</evidence>
<reference evidence="5 6" key="1">
    <citation type="submission" date="2021-01" db="EMBL/GenBank/DDBJ databases">
        <title>Sequencing the genomes of 1000 actinobacteria strains.</title>
        <authorList>
            <person name="Klenk H.-P."/>
        </authorList>
    </citation>
    <scope>NUCLEOTIDE SEQUENCE [LARGE SCALE GENOMIC DNA]</scope>
    <source>
        <strain evidence="5 6">DSM 44581</strain>
    </source>
</reference>
<dbReference type="PANTHER" id="PTHR43727:SF2">
    <property type="entry name" value="GROUP IV DECARBOXYLASE"/>
    <property type="match status" value="1"/>
</dbReference>
<feature type="domain" description="Orn/DAP/Arg decarboxylase 2 C-terminal" evidence="3">
    <location>
        <begin position="215"/>
        <end position="305"/>
    </location>
</feature>
<dbReference type="SUPFAM" id="SSF50621">
    <property type="entry name" value="Alanine racemase C-terminal domain-like"/>
    <property type="match status" value="1"/>
</dbReference>
<dbReference type="EC" id="4.1.1.20" evidence="5"/>
<name>A0ABS2SDE6_9PSEU</name>
<keyword evidence="5" id="KW-0456">Lyase</keyword>
<dbReference type="InterPro" id="IPR029066">
    <property type="entry name" value="PLP-binding_barrel"/>
</dbReference>
<keyword evidence="2" id="KW-0663">Pyridoxal phosphate</keyword>
<sequence>MANNNPELLRLARTLGLGVFVNSVRHLKLALDCGFAAEEIIYTSTGVRRSDLELIAALGVHLNLDSVGQLRMFGELAPGRSCGIRLNIDENSLGNVFIGAESRIGVLEAEIPEVLEIARRHDLRLVGTHVYLGTNIVSLDTMLAGVERTLELSDHFPDLAYVDLGGGFPVPEEGVPEFDYEEYDRRITGIFTAYSAARGREVRLVLEPGRALFGDTAVFCTEVLDVKVRPDRRLVCVDASASLMPRSLFYGEYNAVDVLGKTGDPIDGKPTDVVGSTTYSRDFLAKGGKLPATEVGDVLVFRNTGSYGYSMMTQFLGQDAPAEVLVAADGTPRVIRERGGAGR</sequence>
<dbReference type="SUPFAM" id="SSF51419">
    <property type="entry name" value="PLP-binding barrel"/>
    <property type="match status" value="1"/>
</dbReference>
<accession>A0ABS2SDE6</accession>
<dbReference type="Pfam" id="PF00278">
    <property type="entry name" value="Orn_DAP_Arg_deC"/>
    <property type="match status" value="1"/>
</dbReference>
<dbReference type="Proteomes" id="UP001195724">
    <property type="component" value="Unassembled WGS sequence"/>
</dbReference>
<dbReference type="InterPro" id="IPR022644">
    <property type="entry name" value="De-COase2_N"/>
</dbReference>
<evidence type="ECO:0000259" key="3">
    <source>
        <dbReference type="Pfam" id="PF00278"/>
    </source>
</evidence>
<comment type="cofactor">
    <cofactor evidence="1">
        <name>pyridoxal 5'-phosphate</name>
        <dbReference type="ChEBI" id="CHEBI:597326"/>
    </cofactor>
</comment>
<feature type="domain" description="Orn/DAP/Arg decarboxylase 2 N-terminal" evidence="4">
    <location>
        <begin position="2"/>
        <end position="212"/>
    </location>
</feature>
<dbReference type="InterPro" id="IPR022643">
    <property type="entry name" value="De-COase2_C"/>
</dbReference>
<organism evidence="5 6">
    <name type="scientific">Saccharothrix algeriensis</name>
    <dbReference type="NCBI Taxonomy" id="173560"/>
    <lineage>
        <taxon>Bacteria</taxon>
        <taxon>Bacillati</taxon>
        <taxon>Actinomycetota</taxon>
        <taxon>Actinomycetes</taxon>
        <taxon>Pseudonocardiales</taxon>
        <taxon>Pseudonocardiaceae</taxon>
        <taxon>Saccharothrix</taxon>
    </lineage>
</organism>
<proteinExistence type="predicted"/>
<dbReference type="PANTHER" id="PTHR43727">
    <property type="entry name" value="DIAMINOPIMELATE DECARBOXYLASE"/>
    <property type="match status" value="1"/>
</dbReference>
<dbReference type="Gene3D" id="2.40.37.10">
    <property type="entry name" value="Lyase, Ornithine Decarboxylase, Chain A, domain 1"/>
    <property type="match status" value="1"/>
</dbReference>
<dbReference type="Pfam" id="PF02784">
    <property type="entry name" value="Orn_Arg_deC_N"/>
    <property type="match status" value="1"/>
</dbReference>
<dbReference type="InterPro" id="IPR009006">
    <property type="entry name" value="Ala_racemase/Decarboxylase_C"/>
</dbReference>
<keyword evidence="6" id="KW-1185">Reference proteome</keyword>
<gene>
    <name evidence="5" type="ORF">JOE68_005108</name>
</gene>
<dbReference type="PROSITE" id="PS00879">
    <property type="entry name" value="ODR_DC_2_2"/>
    <property type="match status" value="1"/>
</dbReference>
<dbReference type="Gene3D" id="3.20.20.10">
    <property type="entry name" value="Alanine racemase"/>
    <property type="match status" value="1"/>
</dbReference>
<evidence type="ECO:0000313" key="5">
    <source>
        <dbReference type="EMBL" id="MBM7814243.1"/>
    </source>
</evidence>
<dbReference type="EMBL" id="JAFBCL010000001">
    <property type="protein sequence ID" value="MBM7814243.1"/>
    <property type="molecule type" value="Genomic_DNA"/>
</dbReference>
<evidence type="ECO:0000256" key="2">
    <source>
        <dbReference type="ARBA" id="ARBA00022898"/>
    </source>
</evidence>
<protein>
    <submittedName>
        <fullName evidence="5">Diaminopimelate decarboxylase</fullName>
        <ecNumber evidence="5">4.1.1.20</ecNumber>
    </submittedName>
</protein>
<dbReference type="InterPro" id="IPR022657">
    <property type="entry name" value="De-COase2_CS"/>
</dbReference>
<evidence type="ECO:0000256" key="1">
    <source>
        <dbReference type="ARBA" id="ARBA00001933"/>
    </source>
</evidence>
<comment type="caution">
    <text evidence="5">The sequence shown here is derived from an EMBL/GenBank/DDBJ whole genome shotgun (WGS) entry which is preliminary data.</text>
</comment>
<evidence type="ECO:0000259" key="4">
    <source>
        <dbReference type="Pfam" id="PF02784"/>
    </source>
</evidence>
<dbReference type="GO" id="GO:0008836">
    <property type="term" value="F:diaminopimelate decarboxylase activity"/>
    <property type="evidence" value="ECO:0007669"/>
    <property type="project" value="UniProtKB-EC"/>
</dbReference>